<evidence type="ECO:0000256" key="1">
    <source>
        <dbReference type="ARBA" id="ARBA00022649"/>
    </source>
</evidence>
<gene>
    <name evidence="2" type="ordered locus">PC1_0424</name>
</gene>
<protein>
    <recommendedName>
        <fullName evidence="4">Type II toxin-antitoxin system RelE/ParE family toxin</fullName>
    </recommendedName>
</protein>
<organism evidence="2 3">
    <name type="scientific">Pectobacterium carotovorum subsp. carotovorum (strain PC1)</name>
    <dbReference type="NCBI Taxonomy" id="561230"/>
    <lineage>
        <taxon>Bacteria</taxon>
        <taxon>Pseudomonadati</taxon>
        <taxon>Pseudomonadota</taxon>
        <taxon>Gammaproteobacteria</taxon>
        <taxon>Enterobacterales</taxon>
        <taxon>Pectobacteriaceae</taxon>
        <taxon>Pectobacterium</taxon>
    </lineage>
</organism>
<reference evidence="2 3" key="1">
    <citation type="submission" date="2009-07" db="EMBL/GenBank/DDBJ databases">
        <title>Complete sequence of Pectobacterium carotovorum subsp. carotovorum PC1.</title>
        <authorList>
            <consortium name="US DOE Joint Genome Institute"/>
            <person name="Lucas S."/>
            <person name="Copeland A."/>
            <person name="Lapidus A."/>
            <person name="Glavina del Rio T."/>
            <person name="Tice H."/>
            <person name="Bruce D."/>
            <person name="Goodwin L."/>
            <person name="Pitluck S."/>
            <person name="Munk A.C."/>
            <person name="Brettin T."/>
            <person name="Detter J.C."/>
            <person name="Han C."/>
            <person name="Tapia R."/>
            <person name="Larimer F."/>
            <person name="Land M."/>
            <person name="Hauser L."/>
            <person name="Kyrpides N."/>
            <person name="Mikhailova N."/>
            <person name="Balakrishnan V."/>
            <person name="Glasner J."/>
            <person name="Perna N.T."/>
        </authorList>
    </citation>
    <scope>NUCLEOTIDE SEQUENCE [LARGE SCALE GENOMIC DNA]</scope>
    <source>
        <strain evidence="2 3">PC1</strain>
    </source>
</reference>
<name>C6DJR7_PECCP</name>
<dbReference type="KEGG" id="pct:PC1_0424"/>
<dbReference type="HOGENOM" id="CLU_147162_13_1_6"/>
<dbReference type="AlphaFoldDB" id="C6DJR7"/>
<dbReference type="EMBL" id="CP001657">
    <property type="protein sequence ID" value="ACT11480.1"/>
    <property type="molecule type" value="Genomic_DNA"/>
</dbReference>
<sequence>MPQMIVSESARRGLQRLQDFLKNKNALAAKKAAEVLIRGIRQLAALPNIGRPVEHLPLEYQELVIEFGSSGYVML</sequence>
<dbReference type="eggNOG" id="COG3668">
    <property type="taxonomic scope" value="Bacteria"/>
</dbReference>
<dbReference type="Pfam" id="PF05016">
    <property type="entry name" value="ParE_toxin"/>
    <property type="match status" value="1"/>
</dbReference>
<evidence type="ECO:0000313" key="2">
    <source>
        <dbReference type="EMBL" id="ACT11480.1"/>
    </source>
</evidence>
<proteinExistence type="predicted"/>
<dbReference type="InterPro" id="IPR035093">
    <property type="entry name" value="RelE/ParE_toxin_dom_sf"/>
</dbReference>
<dbReference type="Gene3D" id="3.30.2310.20">
    <property type="entry name" value="RelE-like"/>
    <property type="match status" value="1"/>
</dbReference>
<accession>C6DJR7</accession>
<evidence type="ECO:0008006" key="4">
    <source>
        <dbReference type="Google" id="ProtNLM"/>
    </source>
</evidence>
<dbReference type="RefSeq" id="WP_012773136.1">
    <property type="nucleotide sequence ID" value="NC_012917.1"/>
</dbReference>
<dbReference type="InterPro" id="IPR007712">
    <property type="entry name" value="RelE/ParE_toxin"/>
</dbReference>
<dbReference type="Proteomes" id="UP000002736">
    <property type="component" value="Chromosome"/>
</dbReference>
<keyword evidence="1" id="KW-1277">Toxin-antitoxin system</keyword>
<dbReference type="STRING" id="561230.PC1_0424"/>
<evidence type="ECO:0000313" key="3">
    <source>
        <dbReference type="Proteomes" id="UP000002736"/>
    </source>
</evidence>